<dbReference type="GO" id="GO:2000051">
    <property type="term" value="P:negative regulation of non-canonical Wnt signaling pathway"/>
    <property type="evidence" value="ECO:0007669"/>
    <property type="project" value="TreeGrafter"/>
</dbReference>
<keyword evidence="2" id="KW-1185">Reference proteome</keyword>
<accession>A0A2P4T1K2</accession>
<gene>
    <name evidence="1" type="ORF">CIB84_006018</name>
</gene>
<organism evidence="1 2">
    <name type="scientific">Bambusicola thoracicus</name>
    <name type="common">Chinese bamboo-partridge</name>
    <name type="synonym">Perdix thoracica</name>
    <dbReference type="NCBI Taxonomy" id="9083"/>
    <lineage>
        <taxon>Eukaryota</taxon>
        <taxon>Metazoa</taxon>
        <taxon>Chordata</taxon>
        <taxon>Craniata</taxon>
        <taxon>Vertebrata</taxon>
        <taxon>Euteleostomi</taxon>
        <taxon>Archelosauria</taxon>
        <taxon>Archosauria</taxon>
        <taxon>Dinosauria</taxon>
        <taxon>Saurischia</taxon>
        <taxon>Theropoda</taxon>
        <taxon>Coelurosauria</taxon>
        <taxon>Aves</taxon>
        <taxon>Neognathae</taxon>
        <taxon>Galloanserae</taxon>
        <taxon>Galliformes</taxon>
        <taxon>Phasianidae</taxon>
        <taxon>Perdicinae</taxon>
        <taxon>Bambusicola</taxon>
    </lineage>
</organism>
<dbReference type="GO" id="GO:0016887">
    <property type="term" value="F:ATP hydrolysis activity"/>
    <property type="evidence" value="ECO:0007669"/>
    <property type="project" value="InterPro"/>
</dbReference>
<dbReference type="AlphaFoldDB" id="A0A2P4T1K2"/>
<dbReference type="GO" id="GO:0002040">
    <property type="term" value="P:sprouting angiogenesis"/>
    <property type="evidence" value="ECO:0007669"/>
    <property type="project" value="TreeGrafter"/>
</dbReference>
<dbReference type="PANTHER" id="PTHR22605:SF16">
    <property type="entry name" value="E3 UBIQUITIN-PROTEIN LIGASE RNF213"/>
    <property type="match status" value="1"/>
</dbReference>
<name>A0A2P4T1K2_BAMTH</name>
<reference evidence="1 2" key="1">
    <citation type="submission" date="2018-01" db="EMBL/GenBank/DDBJ databases">
        <title>Comparison of the Chinese Bamboo Partridge and Red Junglefowl genome sequences highlights the importance of demography in genome evolution.</title>
        <authorList>
            <person name="Tiley G.P."/>
            <person name="Kimball R.T."/>
            <person name="Braun E.L."/>
            <person name="Burleigh J.G."/>
        </authorList>
    </citation>
    <scope>NUCLEOTIDE SEQUENCE [LARGE SCALE GENOMIC DNA]</scope>
    <source>
        <strain evidence="1">RTK389</strain>
        <tissue evidence="1">Blood</tissue>
    </source>
</reference>
<dbReference type="GO" id="GO:0005730">
    <property type="term" value="C:nucleolus"/>
    <property type="evidence" value="ECO:0007669"/>
    <property type="project" value="TreeGrafter"/>
</dbReference>
<dbReference type="GO" id="GO:0016020">
    <property type="term" value="C:membrane"/>
    <property type="evidence" value="ECO:0007669"/>
    <property type="project" value="TreeGrafter"/>
</dbReference>
<evidence type="ECO:0000313" key="1">
    <source>
        <dbReference type="EMBL" id="POI30233.1"/>
    </source>
</evidence>
<evidence type="ECO:0000313" key="2">
    <source>
        <dbReference type="Proteomes" id="UP000237246"/>
    </source>
</evidence>
<dbReference type="PANTHER" id="PTHR22605">
    <property type="entry name" value="RZ-TYPE DOMAIN-CONTAINING PROTEIN"/>
    <property type="match status" value="1"/>
</dbReference>
<dbReference type="Proteomes" id="UP000237246">
    <property type="component" value="Unassembled WGS sequence"/>
</dbReference>
<proteinExistence type="predicted"/>
<dbReference type="GO" id="GO:0004842">
    <property type="term" value="F:ubiquitin-protein transferase activity"/>
    <property type="evidence" value="ECO:0007669"/>
    <property type="project" value="InterPro"/>
</dbReference>
<dbReference type="GO" id="GO:0006511">
    <property type="term" value="P:ubiquitin-dependent protein catabolic process"/>
    <property type="evidence" value="ECO:0007669"/>
    <property type="project" value="TreeGrafter"/>
</dbReference>
<comment type="caution">
    <text evidence="1">The sequence shown here is derived from an EMBL/GenBank/DDBJ whole genome shotgun (WGS) entry which is preliminary data.</text>
</comment>
<dbReference type="InterPro" id="IPR031248">
    <property type="entry name" value="RNF213"/>
</dbReference>
<protein>
    <submittedName>
        <fullName evidence="1">Uncharacterized protein</fullName>
    </submittedName>
</protein>
<dbReference type="OrthoDB" id="2423195at2759"/>
<dbReference type="EMBL" id="PPHD01012523">
    <property type="protein sequence ID" value="POI30233.1"/>
    <property type="molecule type" value="Genomic_DNA"/>
</dbReference>
<sequence>KGITVYFHAILSKDFKLNPETDKVFVKSGAFCGGAKWENICEMSCVKHLDVHGYLIEGYTVLPIEYMNKFIAYKYWISSGEGEYEFIYKKQVVDIVNRCLYVNSNLINNGEWHQYDDIVCKKVKSWWSYFQDKSKGVVEGKKIAAEIMLENIFSILGTWSPINMSNFLYQLKQFHVVAAHPCVYDGGWMPWTELGFGMQQVNDLLLQYMRKIARPFLLPEGAEASQKGVVMKSKLALGLTLLTIVDAFQLPAAKEDLAGLCDLLCLEKKSQKAVEDEFHQTMEVFASSVRRTLLQLMKEKKYLMELDLTLVKSWMCVLPTENLAEFIEDFSVDILTSLQGVSYRLQNAAPSFKKPEVVERLVKTLLSLVCGERARALQARSWLSCLTLCFKLHESVCARTERVLEFRVPAASAMLIATLAGLQPTEQVLGDETALENPVVEILSEALTCTRSWFKSALSQKLLKERHPHVTFTFSAELEAWDEFVKISFPDEQFNKRWKSTLLADLERRIQEEDPVNRILAYCCQQQRLRGLDRSIGCCFETCAIEAVTAACQTQSSLLDMISSYNMDQFSQLVSTIIVKSWPRKIERSQDDFDEILHHLLTWPDVKHIFSFNGMSACIPPKFW</sequence>
<feature type="non-terminal residue" evidence="1">
    <location>
        <position position="1"/>
    </location>
</feature>
<dbReference type="GO" id="GO:0005829">
    <property type="term" value="C:cytosol"/>
    <property type="evidence" value="ECO:0007669"/>
    <property type="project" value="TreeGrafter"/>
</dbReference>